<evidence type="ECO:0000256" key="5">
    <source>
        <dbReference type="ARBA" id="ARBA00022473"/>
    </source>
</evidence>
<feature type="compositionally biased region" description="Basic and acidic residues" evidence="19">
    <location>
        <begin position="1720"/>
        <end position="1745"/>
    </location>
</feature>
<keyword evidence="5" id="KW-0217">Developmental protein</keyword>
<keyword evidence="7 17" id="KW-0863">Zinc-finger</keyword>
<evidence type="ECO:0000256" key="7">
    <source>
        <dbReference type="ARBA" id="ARBA00022771"/>
    </source>
</evidence>
<evidence type="ECO:0000256" key="6">
    <source>
        <dbReference type="ARBA" id="ARBA00022723"/>
    </source>
</evidence>
<evidence type="ECO:0000256" key="17">
    <source>
        <dbReference type="PROSITE-ProRule" id="PRU00509"/>
    </source>
</evidence>
<evidence type="ECO:0000313" key="22">
    <source>
        <dbReference type="Proteomes" id="UP001239994"/>
    </source>
</evidence>
<comment type="catalytic activity">
    <reaction evidence="16 18">
        <text>a 5-hydroxymethyl-2'-deoxycytidine in DNA + 2-oxoglutarate + O2 = a 5-formyl-2'-deoxycytidine in DNA + succinate + CO2 + H2O</text>
        <dbReference type="Rhea" id="RHEA:53828"/>
        <dbReference type="Rhea" id="RHEA-COMP:13315"/>
        <dbReference type="Rhea" id="RHEA-COMP:13656"/>
        <dbReference type="ChEBI" id="CHEBI:15377"/>
        <dbReference type="ChEBI" id="CHEBI:15379"/>
        <dbReference type="ChEBI" id="CHEBI:16526"/>
        <dbReference type="ChEBI" id="CHEBI:16810"/>
        <dbReference type="ChEBI" id="CHEBI:30031"/>
        <dbReference type="ChEBI" id="CHEBI:136731"/>
        <dbReference type="ChEBI" id="CHEBI:137731"/>
        <dbReference type="EC" id="1.14.11.80"/>
    </reaction>
</comment>
<proteinExistence type="inferred from homology"/>
<evidence type="ECO:0000256" key="3">
    <source>
        <dbReference type="ARBA" id="ARBA00007502"/>
    </source>
</evidence>
<dbReference type="EC" id="1.14.11.80" evidence="18"/>
<evidence type="ECO:0000256" key="11">
    <source>
        <dbReference type="ARBA" id="ARBA00023002"/>
    </source>
</evidence>
<comment type="function">
    <text evidence="18">Dioxygenase that catalyzes the conversion of the modified genomic base 5-methylcytosine (5mC) into 5-hydroxymethylcytosine (5hmC) and plays a key role in epigenetic chromatin reprogramming during embryonic development.</text>
</comment>
<sequence>MAMKPLRSHLVGCPVLPACRSPVRTGQTSRGTMPNSRGASAPPPPDIYDFSQDEEDARVFLGSRGMAVVSPLMQYIQTEHQHTGLYTLPHPELPGPAVPTRKKRRRCGACAPCRRTENCGSCGSCLNRKIGHQICKLRKCDKLKKRKDPWQTLSTNLCSSEGTRSSCPGDCPEFSLSSVLCLLSAPVDHMALTLSLLQMADTWLSGLQTGWYSILKRMPAARIFLVRLHGRTRGSELQSVPVGTKLLKVGDRTPCLAGDLNQHYHVTEITLPVCEAWARSAWREGVGVSGRKRRRDEMPECSPELMRSRSVRRHRGRSRVAHLWLLCDSFFSPLWIPSSGHSSRSLSSSVRSCVSLFLLRSSLCLGKVVCSAARLPVPGKGGVFSCAAPCARERWCVQLRGSLCLGKVVCSAARLPVPGKGGVFSCAAPCARERWCVQLRGSLCLGKVVCSAARLPVPGKGGVFSCAAPCAWERWCVQLRGSLCLGKVVCSAARLPVPGKGGVFSCAAPCAWERWCVQLRGSLCLGKVVCSAARLPVPGKGGVFSCAAPCAWERWCVHTVSGVGSVDGPRGSVQMENDHDRLEKGVLHQESSNGLNRHAGNGEGTNGLEGGALARGQQQQNHQETLACLPQTQGWCPIGGANLQEQQAGWNNQATRSSANNVDMEDARTLVAFSANAGSLPPCSVSQPSPNPTAQLYERFSQEMASRGDDAKQKGWCGESEPCTPEDLSKLQTALSQARHGHKPPNCDCEGPECPDYLEWLEKKIKMAADSQDKGLCKMSGVPQLQTQHYQSKPKTQPIGTSTSCGTDLQSQNTVKQPPVPRPYGPPPPIPCSPSVLSIAKERNVSLQTAIAIEALTQLSGTGGAVGESMSVNSHHQVSLQTPSQSQNGIQLVSSSSGPLKSSSVSPMPQSVSPGNFPQQDPTSWEQSQPQSQGPAHHSSQYGSSNSPFPNSRPATASPFPQQWQQGTGASCEKSSQRNPWMMLNSEPQARFPHPSLCGGGDPMSELKQLLGDTSGKYAKAAFKFPAPPHGLNDSHKAGHQVMPHVKQEVDHGDYPDQASCAAVGQYGMVNGQQQYQGQQFSQSIRHSTQAALQQHLHHKRNLFSNPQPFSPRVPTMCQTLRKWWPQTTAESSLDIKQEPKKKKNAQSSPHLKQPMSGLLGALGSPLPKPKQIIIKKPKQKASQPTFLPKSQITIQKPPPSLPVSMPSLPNFIPSLPGMEAGFPPCPPLYNPSQVAASQASPAQSQESIMNSSSIPISENNALAPNPMSVPVPPAQEGLTSSGLTEAGEGTLSTTSTLQTSASQPTPPLPGLSSLDPKFEELIRRFEEEFGDASPSIPVLGIPEQDPAPPVVTESQPNSNSGQAGTQSPSTEELNKPLIAPTCQTKSMQEGYKERELDVNQDEAVEKEEAPMSSSLLPATKQEAEQCEIDVKPSGQLLSQAREVYLQQQQHRILVDPFTIPFSPPNKRVKIESSGGVTVLSTTGSFSTTGEDVDTPTKDGFPLAPSLKGFLESPMRYLDTPTKSLLDTPVKNNQSEFPTCNCVEQIVEKDEGPYYNHLGSGPSVASIRDLMESRSGEKGEAIRIEKVLFTGREGKSSQGCPIAKWVIRRSSEKEKLLCLVRHRAGHHCANAVIIILILCWEGVPRAIGDKLYREVSETLTKYGIPTSRRCGLNDDRTCACQGKDTELSGASFSFGCSWSMYFNGCKYARSKMPRKFRLQGEHPEEVSGSPRDELRALTDGSHDNTRIGNESVTDTEELLRSNFQDLATRVAPVYEKLAPQAYSNQCAHEKVATDCRLGLQEGRPFSGITACMDFCAHAHKDQHNLHNGCTVTVVVLCSGQSSLPLVCSFRSSLPQVCTLTKEDNRQVGVIPDDEQLHVLPLYKVSLTDEFGSEENQRLKMQNGAIQVLSNFRREVRKLPEPAKSCRQRRLEAKKAASEKKIKKQQVSDTPEKTIKKEVHHIVSAHQQEGNKAIPKQEVKPTIKKQLVDHFQAVNGSLNGYAALGNGKMCPDPYGLSSACPSYPGPYARGALPSSTQPALHVNGFHPNLQGMPYTYYNYPSSALLPPELLGYEGRNSAWSKAAAVDQKPDVQNLQARVAQTYPNRSDQRQQVADLAGPGYPRRSELSASPAPPDRMRRVPPVVKQEPTEVPLFDSRPDGQVQSCPTRPSTSPQPDGWRGHKPNGSLPSKAWDGNVRAVVAHPSFRPDKQRLQQQLHPTQAQHSSYPHPQRQWSPYPATSSPALSPSPSPHPATPHHWDGPAPSPQSEAWGPVGASSYGPAGLRQGTPVGAFPDKLLSQAVESRGSTPLGLQEKACKFGGASVAGSTPSPAPEGRLFPDALQKTDGQACWDSEVESHSEREAEEAEEEVWSDSEHNFLDPNIGGVAVAPAHGSILIECAKRELHATTPLKKPDRSHPTRISLVFYQHKNLNQPCHGLALWEAKMKMLAERAKQRQQEAALLGLSQEDIKAYGKKRKWADGAASPSSGATKDRRDGVVTRLAPTQHTTTMVTVSPYAFTQLTGPYSRF</sequence>
<dbReference type="InterPro" id="IPR002857">
    <property type="entry name" value="Znf_CXXC"/>
</dbReference>
<dbReference type="GO" id="GO:0003677">
    <property type="term" value="F:DNA binding"/>
    <property type="evidence" value="ECO:0007669"/>
    <property type="project" value="InterPro"/>
</dbReference>
<feature type="compositionally biased region" description="Low complexity" evidence="19">
    <location>
        <begin position="1157"/>
        <end position="1169"/>
    </location>
</feature>
<evidence type="ECO:0000256" key="13">
    <source>
        <dbReference type="ARBA" id="ARBA00023125"/>
    </source>
</evidence>
<feature type="region of interest" description="Disordered" evidence="19">
    <location>
        <begin position="2114"/>
        <end position="2190"/>
    </location>
</feature>
<keyword evidence="22" id="KW-1185">Reference proteome</keyword>
<feature type="region of interest" description="Disordered" evidence="19">
    <location>
        <begin position="1257"/>
        <end position="1315"/>
    </location>
</feature>
<feature type="region of interest" description="Disordered" evidence="19">
    <location>
        <begin position="788"/>
        <end position="830"/>
    </location>
</feature>
<dbReference type="PROSITE" id="PS51058">
    <property type="entry name" value="ZF_CXXC"/>
    <property type="match status" value="1"/>
</dbReference>
<dbReference type="Pfam" id="PF12851">
    <property type="entry name" value="Tet_JBP"/>
    <property type="match status" value="1"/>
</dbReference>
<dbReference type="GO" id="GO:0005694">
    <property type="term" value="C:chromosome"/>
    <property type="evidence" value="ECO:0007669"/>
    <property type="project" value="UniProtKB-SubCell"/>
</dbReference>
<evidence type="ECO:0000256" key="16">
    <source>
        <dbReference type="ARBA" id="ARBA00049431"/>
    </source>
</evidence>
<dbReference type="GO" id="GO:0045944">
    <property type="term" value="P:positive regulation of transcription by RNA polymerase II"/>
    <property type="evidence" value="ECO:0007669"/>
    <property type="project" value="TreeGrafter"/>
</dbReference>
<dbReference type="PANTHER" id="PTHR23358">
    <property type="entry name" value="METHYLCYTOSINE DIOXYGENASE TET"/>
    <property type="match status" value="1"/>
</dbReference>
<comment type="catalytic activity">
    <reaction evidence="18">
        <text>a 5-methyl-2'-deoxycytidine in DNA + 2-oxoglutarate + O2 = a 5-hydroxymethyl-2'-deoxycytidine in DNA + succinate + CO2</text>
        <dbReference type="Rhea" id="RHEA:52636"/>
        <dbReference type="Rhea" id="RHEA-COMP:11370"/>
        <dbReference type="Rhea" id="RHEA-COMP:13315"/>
        <dbReference type="ChEBI" id="CHEBI:15379"/>
        <dbReference type="ChEBI" id="CHEBI:16526"/>
        <dbReference type="ChEBI" id="CHEBI:16810"/>
        <dbReference type="ChEBI" id="CHEBI:30031"/>
        <dbReference type="ChEBI" id="CHEBI:85454"/>
        <dbReference type="ChEBI" id="CHEBI:136731"/>
        <dbReference type="EC" id="1.14.11.80"/>
    </reaction>
</comment>
<feature type="region of interest" description="Disordered" evidence="19">
    <location>
        <begin position="1129"/>
        <end position="1169"/>
    </location>
</feature>
<dbReference type="InterPro" id="IPR040175">
    <property type="entry name" value="TET1/2/3"/>
</dbReference>
<feature type="compositionally biased region" description="Low complexity" evidence="19">
    <location>
        <begin position="892"/>
        <end position="914"/>
    </location>
</feature>
<dbReference type="GO" id="GO:0070579">
    <property type="term" value="F:DNA 5-methylcytosine dioxygenase activity"/>
    <property type="evidence" value="ECO:0007669"/>
    <property type="project" value="UniProtKB-UniRule"/>
</dbReference>
<feature type="compositionally biased region" description="Polar residues" evidence="19">
    <location>
        <begin position="788"/>
        <end position="816"/>
    </location>
</feature>
<keyword evidence="13" id="KW-0238">DNA-binding</keyword>
<evidence type="ECO:0000256" key="14">
    <source>
        <dbReference type="ARBA" id="ARBA00023242"/>
    </source>
</evidence>
<keyword evidence="9" id="KW-0156">Chromatin regulator</keyword>
<dbReference type="GO" id="GO:0005634">
    <property type="term" value="C:nucleus"/>
    <property type="evidence" value="ECO:0007669"/>
    <property type="project" value="UniProtKB-UniRule"/>
</dbReference>
<evidence type="ECO:0000256" key="15">
    <source>
        <dbReference type="ARBA" id="ARBA00047840"/>
    </source>
</evidence>
<comment type="cofactor">
    <cofactor evidence="18">
        <name>Zn(2+)</name>
        <dbReference type="ChEBI" id="CHEBI:29105"/>
    </cofactor>
    <text evidence="18">The zinc ions have a structural role.</text>
</comment>
<evidence type="ECO:0000256" key="10">
    <source>
        <dbReference type="ARBA" id="ARBA00022964"/>
    </source>
</evidence>
<keyword evidence="11 18" id="KW-0560">Oxidoreductase</keyword>
<dbReference type="InterPro" id="IPR046942">
    <property type="entry name" value="TET_oxygenase"/>
</dbReference>
<feature type="compositionally biased region" description="Polar residues" evidence="19">
    <location>
        <begin position="24"/>
        <end position="38"/>
    </location>
</feature>
<feature type="compositionally biased region" description="Polar residues" evidence="19">
    <location>
        <begin position="2210"/>
        <end position="2231"/>
    </location>
</feature>
<dbReference type="GO" id="GO:0141166">
    <property type="term" value="P:chromosomal 5-methylcytosine DNA demethylation pathway"/>
    <property type="evidence" value="ECO:0007669"/>
    <property type="project" value="UniProtKB-UniRule"/>
</dbReference>
<dbReference type="EMBL" id="JAROKS010000019">
    <property type="protein sequence ID" value="KAK1792688.1"/>
    <property type="molecule type" value="Genomic_DNA"/>
</dbReference>
<dbReference type="PANTHER" id="PTHR23358:SF4">
    <property type="entry name" value="METHYLCYTOSINE DIOXYGENASE TET3"/>
    <property type="match status" value="1"/>
</dbReference>
<comment type="subcellular location">
    <subcellularLocation>
        <location evidence="2">Chromosome</location>
    </subcellularLocation>
    <subcellularLocation>
        <location evidence="1">Nucleus</location>
    </subcellularLocation>
</comment>
<feature type="compositionally biased region" description="Low complexity" evidence="19">
    <location>
        <begin position="2232"/>
        <end position="2242"/>
    </location>
</feature>
<feature type="region of interest" description="Disordered" evidence="19">
    <location>
        <begin position="2207"/>
        <end position="2288"/>
    </location>
</feature>
<evidence type="ECO:0000313" key="21">
    <source>
        <dbReference type="EMBL" id="KAK1792688.1"/>
    </source>
</evidence>
<keyword evidence="14" id="KW-0539">Nucleus</keyword>
<feature type="non-terminal residue" evidence="21">
    <location>
        <position position="2525"/>
    </location>
</feature>
<evidence type="ECO:0000256" key="4">
    <source>
        <dbReference type="ARBA" id="ARBA00022454"/>
    </source>
</evidence>
<feature type="region of interest" description="Disordered" evidence="19">
    <location>
        <begin position="1334"/>
        <end position="1376"/>
    </location>
</feature>
<feature type="region of interest" description="Disordered" evidence="19">
    <location>
        <begin position="867"/>
        <end position="978"/>
    </location>
</feature>
<dbReference type="InterPro" id="IPR024779">
    <property type="entry name" value="2OGFeDO_JBP1/TET_oxygenase_dom"/>
</dbReference>
<evidence type="ECO:0000256" key="12">
    <source>
        <dbReference type="ARBA" id="ARBA00023004"/>
    </source>
</evidence>
<dbReference type="GO" id="GO:0008270">
    <property type="term" value="F:zinc ion binding"/>
    <property type="evidence" value="ECO:0007669"/>
    <property type="project" value="UniProtKB-UniRule"/>
</dbReference>
<dbReference type="Proteomes" id="UP001239994">
    <property type="component" value="Unassembled WGS sequence"/>
</dbReference>
<feature type="compositionally biased region" description="Low complexity" evidence="19">
    <location>
        <begin position="1285"/>
        <end position="1304"/>
    </location>
</feature>
<comment type="cofactor">
    <cofactor evidence="18">
        <name>Fe(2+)</name>
        <dbReference type="ChEBI" id="CHEBI:29033"/>
    </cofactor>
    <text evidence="18">Binds 1 Fe(2+) ion per subunit.</text>
</comment>
<evidence type="ECO:0000256" key="9">
    <source>
        <dbReference type="ARBA" id="ARBA00022853"/>
    </source>
</evidence>
<feature type="domain" description="CXXC-type" evidence="20">
    <location>
        <begin position="100"/>
        <end position="141"/>
    </location>
</feature>
<evidence type="ECO:0000256" key="8">
    <source>
        <dbReference type="ARBA" id="ARBA00022833"/>
    </source>
</evidence>
<dbReference type="Pfam" id="PF02008">
    <property type="entry name" value="zf-CXXC"/>
    <property type="match status" value="1"/>
</dbReference>
<feature type="compositionally biased region" description="Polar residues" evidence="19">
    <location>
        <begin position="2159"/>
        <end position="2172"/>
    </location>
</feature>
<feature type="compositionally biased region" description="Polar residues" evidence="19">
    <location>
        <begin position="870"/>
        <end position="891"/>
    </location>
</feature>
<comment type="similarity">
    <text evidence="3 18">Belongs to the TET family.</text>
</comment>
<feature type="compositionally biased region" description="Polar residues" evidence="19">
    <location>
        <begin position="916"/>
        <end position="978"/>
    </location>
</feature>
<comment type="catalytic activity">
    <reaction evidence="15 18">
        <text>a 5-formyl-2'-deoxycytidine in DNA + 2-oxoglutarate + O2 = a 5-carboxyl-2'-deoxycytidine in DNA + succinate + CO2 + H(+)</text>
        <dbReference type="Rhea" id="RHEA:53832"/>
        <dbReference type="Rhea" id="RHEA-COMP:13656"/>
        <dbReference type="Rhea" id="RHEA-COMP:13657"/>
        <dbReference type="ChEBI" id="CHEBI:15378"/>
        <dbReference type="ChEBI" id="CHEBI:15379"/>
        <dbReference type="ChEBI" id="CHEBI:16526"/>
        <dbReference type="ChEBI" id="CHEBI:16810"/>
        <dbReference type="ChEBI" id="CHEBI:30031"/>
        <dbReference type="ChEBI" id="CHEBI:137731"/>
        <dbReference type="ChEBI" id="CHEBI:137732"/>
        <dbReference type="EC" id="1.14.11.80"/>
    </reaction>
</comment>
<name>A0AAD8Z3Y1_9TELE</name>
<evidence type="ECO:0000256" key="18">
    <source>
        <dbReference type="RuleBase" id="RU367064"/>
    </source>
</evidence>
<keyword evidence="10 18" id="KW-0223">Dioxygenase</keyword>
<dbReference type="GO" id="GO:0040029">
    <property type="term" value="P:epigenetic regulation of gene expression"/>
    <property type="evidence" value="ECO:0007669"/>
    <property type="project" value="InterPro"/>
</dbReference>
<evidence type="ECO:0000256" key="19">
    <source>
        <dbReference type="SAM" id="MobiDB-lite"/>
    </source>
</evidence>
<organism evidence="21 22">
    <name type="scientific">Electrophorus voltai</name>
    <dbReference type="NCBI Taxonomy" id="2609070"/>
    <lineage>
        <taxon>Eukaryota</taxon>
        <taxon>Metazoa</taxon>
        <taxon>Chordata</taxon>
        <taxon>Craniata</taxon>
        <taxon>Vertebrata</taxon>
        <taxon>Euteleostomi</taxon>
        <taxon>Actinopterygii</taxon>
        <taxon>Neopterygii</taxon>
        <taxon>Teleostei</taxon>
        <taxon>Ostariophysi</taxon>
        <taxon>Gymnotiformes</taxon>
        <taxon>Gymnotoidei</taxon>
        <taxon>Gymnotidae</taxon>
        <taxon>Electrophorus</taxon>
    </lineage>
</organism>
<feature type="compositionally biased region" description="Polar residues" evidence="19">
    <location>
        <begin position="1353"/>
        <end position="1372"/>
    </location>
</feature>
<feature type="region of interest" description="Disordered" evidence="19">
    <location>
        <begin position="2472"/>
        <end position="2493"/>
    </location>
</feature>
<accession>A0AAD8Z3Y1</accession>
<feature type="region of interest" description="Disordered" evidence="19">
    <location>
        <begin position="1720"/>
        <end position="1748"/>
    </location>
</feature>
<feature type="region of interest" description="Disordered" evidence="19">
    <location>
        <begin position="21"/>
        <end position="43"/>
    </location>
</feature>
<protein>
    <recommendedName>
        <fullName evidence="18">Methylcytosine dioxygenase TET</fullName>
        <ecNumber evidence="18">1.14.11.80</ecNumber>
    </recommendedName>
</protein>
<evidence type="ECO:0000256" key="2">
    <source>
        <dbReference type="ARBA" id="ARBA00004286"/>
    </source>
</evidence>
<evidence type="ECO:0000259" key="20">
    <source>
        <dbReference type="PROSITE" id="PS51058"/>
    </source>
</evidence>
<dbReference type="SMART" id="SM01333">
    <property type="entry name" value="Tet_JBP"/>
    <property type="match status" value="1"/>
</dbReference>
<keyword evidence="8 18" id="KW-0862">Zinc</keyword>
<evidence type="ECO:0000256" key="1">
    <source>
        <dbReference type="ARBA" id="ARBA00004123"/>
    </source>
</evidence>
<keyword evidence="12 18" id="KW-0408">Iron</keyword>
<comment type="caution">
    <text evidence="21">The sequence shown here is derived from an EMBL/GenBank/DDBJ whole genome shotgun (WGS) entry which is preliminary data.</text>
</comment>
<reference evidence="21" key="1">
    <citation type="submission" date="2023-03" db="EMBL/GenBank/DDBJ databases">
        <title>Electrophorus voltai genome.</title>
        <authorList>
            <person name="Bian C."/>
        </authorList>
    </citation>
    <scope>NUCLEOTIDE SEQUENCE</scope>
    <source>
        <strain evidence="21">CB-2022</strain>
        <tissue evidence="21">Muscle</tissue>
    </source>
</reference>
<keyword evidence="4" id="KW-0158">Chromosome</keyword>
<feature type="compositionally biased region" description="Pro residues" evidence="19">
    <location>
        <begin position="818"/>
        <end position="830"/>
    </location>
</feature>
<keyword evidence="6 18" id="KW-0479">Metal-binding</keyword>
<gene>
    <name evidence="21" type="ORF">P4O66_012096</name>
</gene>